<dbReference type="AlphaFoldDB" id="A0A8J6NPR3"/>
<name>A0A8J6NPR3_9BACT</name>
<comment type="caution">
    <text evidence="2">The sequence shown here is derived from an EMBL/GenBank/DDBJ whole genome shotgun (WGS) entry which is preliminary data.</text>
</comment>
<dbReference type="Proteomes" id="UP000603434">
    <property type="component" value="Unassembled WGS sequence"/>
</dbReference>
<dbReference type="EMBL" id="JACNJH010000101">
    <property type="protein sequence ID" value="MBC8360701.1"/>
    <property type="molecule type" value="Genomic_DNA"/>
</dbReference>
<dbReference type="InterPro" id="IPR014995">
    <property type="entry name" value="DUF1844"/>
</dbReference>
<reference evidence="2 3" key="1">
    <citation type="submission" date="2020-08" db="EMBL/GenBank/DDBJ databases">
        <title>Bridging the membrane lipid divide: bacteria of the FCB group superphylum have the potential to synthesize archaeal ether lipids.</title>
        <authorList>
            <person name="Villanueva L."/>
            <person name="Von Meijenfeldt F.A.B."/>
            <person name="Westbye A.B."/>
            <person name="Yadav S."/>
            <person name="Hopmans E.C."/>
            <person name="Dutilh B.E."/>
            <person name="Sinninghe Damste J.S."/>
        </authorList>
    </citation>
    <scope>NUCLEOTIDE SEQUENCE [LARGE SCALE GENOMIC DNA]</scope>
    <source>
        <strain evidence="2">NIOZ-UU30</strain>
    </source>
</reference>
<sequence length="135" mass="15270">MPEKKDFIIKDKRIFSEEDQDTKHKEKAGPSKKEGKKQESQGAAVSEEPESNYQLPEINFPTFIFSLNSSALVHLGIIDDPASGKKVKNLAFAKQTIDILGMLEEKARGNLTKDEESMLKNILYDLRILYVKEKG</sequence>
<dbReference type="Pfam" id="PF08899">
    <property type="entry name" value="DUF1844"/>
    <property type="match status" value="1"/>
</dbReference>
<proteinExistence type="predicted"/>
<accession>A0A8J6NPR3</accession>
<evidence type="ECO:0000313" key="3">
    <source>
        <dbReference type="Proteomes" id="UP000603434"/>
    </source>
</evidence>
<organism evidence="2 3">
    <name type="scientific">Candidatus Desulfatibia profunda</name>
    <dbReference type="NCBI Taxonomy" id="2841695"/>
    <lineage>
        <taxon>Bacteria</taxon>
        <taxon>Pseudomonadati</taxon>
        <taxon>Thermodesulfobacteriota</taxon>
        <taxon>Desulfobacteria</taxon>
        <taxon>Desulfobacterales</taxon>
        <taxon>Desulfobacterales incertae sedis</taxon>
        <taxon>Candidatus Desulfatibia</taxon>
    </lineage>
</organism>
<evidence type="ECO:0000256" key="1">
    <source>
        <dbReference type="SAM" id="MobiDB-lite"/>
    </source>
</evidence>
<feature type="compositionally biased region" description="Basic and acidic residues" evidence="1">
    <location>
        <begin position="1"/>
        <end position="39"/>
    </location>
</feature>
<gene>
    <name evidence="2" type="ORF">H8E23_04830</name>
</gene>
<protein>
    <submittedName>
        <fullName evidence="2">DUF1844 domain-containing protein</fullName>
    </submittedName>
</protein>
<feature type="region of interest" description="Disordered" evidence="1">
    <location>
        <begin position="1"/>
        <end position="52"/>
    </location>
</feature>
<evidence type="ECO:0000313" key="2">
    <source>
        <dbReference type="EMBL" id="MBC8360701.1"/>
    </source>
</evidence>